<dbReference type="AlphaFoldDB" id="A0A7J5ZCY8"/>
<evidence type="ECO:0000313" key="3">
    <source>
        <dbReference type="Proteomes" id="UP000518266"/>
    </source>
</evidence>
<name>A0A7J5ZCY8_DISMA</name>
<dbReference type="GO" id="GO:0051145">
    <property type="term" value="P:smooth muscle cell differentiation"/>
    <property type="evidence" value="ECO:0007669"/>
    <property type="project" value="TreeGrafter"/>
</dbReference>
<dbReference type="InterPro" id="IPR043451">
    <property type="entry name" value="Myocardin-like"/>
</dbReference>
<dbReference type="GO" id="GO:0005634">
    <property type="term" value="C:nucleus"/>
    <property type="evidence" value="ECO:0007669"/>
    <property type="project" value="TreeGrafter"/>
</dbReference>
<dbReference type="GO" id="GO:0055007">
    <property type="term" value="P:cardiac muscle cell differentiation"/>
    <property type="evidence" value="ECO:0007669"/>
    <property type="project" value="TreeGrafter"/>
</dbReference>
<evidence type="ECO:0000256" key="1">
    <source>
        <dbReference type="SAM" id="Coils"/>
    </source>
</evidence>
<dbReference type="Proteomes" id="UP000518266">
    <property type="component" value="Unassembled WGS sequence"/>
</dbReference>
<sequence>MLVEKQKVIEELTWKLHQEQRQVEELRMQLHRRKRCYRASLDTIPPTPHPPMLHQRTPAITSLGDNQAGAHVPVPQLPSVLPQTAEVLSSQQLHGGCRTLQQTPLQHEGPGGPPCMDATSGSPPTMSAFLSPQCSPQDSPLESLLAPSLRLLTTHTC</sequence>
<dbReference type="PANTHER" id="PTHR22793">
    <property type="entry name" value="MYOCARDIN-RELATED TRANSCRIPTION FACTOR-RELATED"/>
    <property type="match status" value="1"/>
</dbReference>
<accession>A0A7J5ZCY8</accession>
<dbReference type="GO" id="GO:0045944">
    <property type="term" value="P:positive regulation of transcription by RNA polymerase II"/>
    <property type="evidence" value="ECO:0007669"/>
    <property type="project" value="TreeGrafter"/>
</dbReference>
<organism evidence="2 3">
    <name type="scientific">Dissostichus mawsoni</name>
    <name type="common">Antarctic cod</name>
    <dbReference type="NCBI Taxonomy" id="36200"/>
    <lineage>
        <taxon>Eukaryota</taxon>
        <taxon>Metazoa</taxon>
        <taxon>Chordata</taxon>
        <taxon>Craniata</taxon>
        <taxon>Vertebrata</taxon>
        <taxon>Euteleostomi</taxon>
        <taxon>Actinopterygii</taxon>
        <taxon>Neopterygii</taxon>
        <taxon>Teleostei</taxon>
        <taxon>Neoteleostei</taxon>
        <taxon>Acanthomorphata</taxon>
        <taxon>Eupercaria</taxon>
        <taxon>Perciformes</taxon>
        <taxon>Notothenioidei</taxon>
        <taxon>Nototheniidae</taxon>
        <taxon>Dissostichus</taxon>
    </lineage>
</organism>
<evidence type="ECO:0000313" key="2">
    <source>
        <dbReference type="EMBL" id="KAF3859001.1"/>
    </source>
</evidence>
<reference evidence="2 3" key="1">
    <citation type="submission" date="2020-03" db="EMBL/GenBank/DDBJ databases">
        <title>Dissostichus mawsoni Genome sequencing and assembly.</title>
        <authorList>
            <person name="Park H."/>
        </authorList>
    </citation>
    <scope>NUCLEOTIDE SEQUENCE [LARGE SCALE GENOMIC DNA]</scope>
    <source>
        <strain evidence="2">DM0001</strain>
        <tissue evidence="2">Muscle</tissue>
    </source>
</reference>
<dbReference type="PANTHER" id="PTHR22793:SF11">
    <property type="entry name" value="MYOCARDIN"/>
    <property type="match status" value="1"/>
</dbReference>
<comment type="caution">
    <text evidence="2">The sequence shown here is derived from an EMBL/GenBank/DDBJ whole genome shotgun (WGS) entry which is preliminary data.</text>
</comment>
<proteinExistence type="predicted"/>
<keyword evidence="1" id="KW-0175">Coiled coil</keyword>
<dbReference type="EMBL" id="JAAKFY010000003">
    <property type="protein sequence ID" value="KAF3859001.1"/>
    <property type="molecule type" value="Genomic_DNA"/>
</dbReference>
<protein>
    <submittedName>
        <fullName evidence="2">Uncharacterized protein</fullName>
    </submittedName>
</protein>
<gene>
    <name evidence="2" type="ORF">F7725_021400</name>
</gene>
<dbReference type="OrthoDB" id="197676at2759"/>
<keyword evidence="3" id="KW-1185">Reference proteome</keyword>
<feature type="coiled-coil region" evidence="1">
    <location>
        <begin position="2"/>
        <end position="29"/>
    </location>
</feature>
<dbReference type="GO" id="GO:0003713">
    <property type="term" value="F:transcription coactivator activity"/>
    <property type="evidence" value="ECO:0007669"/>
    <property type="project" value="TreeGrafter"/>
</dbReference>